<keyword evidence="3 7" id="KW-0489">Methyltransferase</keyword>
<evidence type="ECO:0000256" key="1">
    <source>
        <dbReference type="ARBA" id="ARBA00001541"/>
    </source>
</evidence>
<feature type="domain" description="CheR-type methyltransferase" evidence="6">
    <location>
        <begin position="1"/>
        <end position="260"/>
    </location>
</feature>
<evidence type="ECO:0000256" key="5">
    <source>
        <dbReference type="ARBA" id="ARBA00022691"/>
    </source>
</evidence>
<dbReference type="InterPro" id="IPR022642">
    <property type="entry name" value="CheR_C"/>
</dbReference>
<dbReference type="SUPFAM" id="SSF53335">
    <property type="entry name" value="S-adenosyl-L-methionine-dependent methyltransferases"/>
    <property type="match status" value="1"/>
</dbReference>
<dbReference type="PANTHER" id="PTHR24422:SF19">
    <property type="entry name" value="CHEMOTAXIS PROTEIN METHYLTRANSFERASE"/>
    <property type="match status" value="1"/>
</dbReference>
<keyword evidence="5" id="KW-0949">S-adenosyl-L-methionine</keyword>
<dbReference type="InterPro" id="IPR036804">
    <property type="entry name" value="CheR_N_sf"/>
</dbReference>
<protein>
    <recommendedName>
        <fullName evidence="2">protein-glutamate O-methyltransferase</fullName>
        <ecNumber evidence="2">2.1.1.80</ecNumber>
    </recommendedName>
</protein>
<dbReference type="InterPro" id="IPR022641">
    <property type="entry name" value="CheR_N"/>
</dbReference>
<evidence type="ECO:0000313" key="8">
    <source>
        <dbReference type="Proteomes" id="UP001225646"/>
    </source>
</evidence>
<keyword evidence="4 7" id="KW-0808">Transferase</keyword>
<dbReference type="InterPro" id="IPR000780">
    <property type="entry name" value="CheR_MeTrfase"/>
</dbReference>
<evidence type="ECO:0000256" key="4">
    <source>
        <dbReference type="ARBA" id="ARBA00022679"/>
    </source>
</evidence>
<dbReference type="EMBL" id="JAUSTR010000001">
    <property type="protein sequence ID" value="MDQ0161533.1"/>
    <property type="molecule type" value="Genomic_DNA"/>
</dbReference>
<dbReference type="RefSeq" id="WP_419151234.1">
    <property type="nucleotide sequence ID" value="NZ_JAUSTR010000001.1"/>
</dbReference>
<comment type="caution">
    <text evidence="7">The sequence shown here is derived from an EMBL/GenBank/DDBJ whole genome shotgun (WGS) entry which is preliminary data.</text>
</comment>
<keyword evidence="8" id="KW-1185">Reference proteome</keyword>
<dbReference type="InterPro" id="IPR029063">
    <property type="entry name" value="SAM-dependent_MTases_sf"/>
</dbReference>
<dbReference type="Gene3D" id="3.40.50.150">
    <property type="entry name" value="Vaccinia Virus protein VP39"/>
    <property type="match status" value="1"/>
</dbReference>
<gene>
    <name evidence="7" type="ORF">J2S06_000603</name>
</gene>
<evidence type="ECO:0000256" key="2">
    <source>
        <dbReference type="ARBA" id="ARBA00012534"/>
    </source>
</evidence>
<dbReference type="SMART" id="SM00138">
    <property type="entry name" value="MeTrc"/>
    <property type="match status" value="1"/>
</dbReference>
<dbReference type="Proteomes" id="UP001225646">
    <property type="component" value="Unassembled WGS sequence"/>
</dbReference>
<dbReference type="PROSITE" id="PS50123">
    <property type="entry name" value="CHER"/>
    <property type="match status" value="1"/>
</dbReference>
<dbReference type="EC" id="2.1.1.80" evidence="2"/>
<evidence type="ECO:0000256" key="3">
    <source>
        <dbReference type="ARBA" id="ARBA00022603"/>
    </source>
</evidence>
<dbReference type="InterPro" id="IPR050903">
    <property type="entry name" value="Bact_Chemotaxis_MeTrfase"/>
</dbReference>
<sequence length="260" mass="30659">MADQEYLQFIEKVKRKTGIDLSQYKETQMKRRLVSLYEKKGFKSFQEFFLAMERDEDLFRQFLDRMTINVSEFFRNIQRWKVLEESILPVLMEKKKSLKIWSAACSTGEEPYTIAIIVSKFLPFSNVHILATDIDGNALQIAKAGVYSQRSLQEVPLNIKKSFFHMHGEQYMVKDEIKRAVTFKKHNLLADAYETGFDLIVCRNVLIYFTEAAKKEIYQKFSKSLNDHGVLFVGSTEQIFNPEHYQLRPIETFFYQKIHS</sequence>
<reference evidence="7 8" key="1">
    <citation type="submission" date="2023-07" db="EMBL/GenBank/DDBJ databases">
        <title>Genomic Encyclopedia of Type Strains, Phase IV (KMG-IV): sequencing the most valuable type-strain genomes for metagenomic binning, comparative biology and taxonomic classification.</title>
        <authorList>
            <person name="Goeker M."/>
        </authorList>
    </citation>
    <scope>NUCLEOTIDE SEQUENCE [LARGE SCALE GENOMIC DNA]</scope>
    <source>
        <strain evidence="7 8">DSM 19092</strain>
    </source>
</reference>
<name>A0ABT9VKM6_9BACI</name>
<dbReference type="SUPFAM" id="SSF47757">
    <property type="entry name" value="Chemotaxis receptor methyltransferase CheR, N-terminal domain"/>
    <property type="match status" value="1"/>
</dbReference>
<organism evidence="7 8">
    <name type="scientific">Aeribacillus alveayuensis</name>
    <dbReference type="NCBI Taxonomy" id="279215"/>
    <lineage>
        <taxon>Bacteria</taxon>
        <taxon>Bacillati</taxon>
        <taxon>Bacillota</taxon>
        <taxon>Bacilli</taxon>
        <taxon>Bacillales</taxon>
        <taxon>Bacillaceae</taxon>
        <taxon>Aeribacillus</taxon>
    </lineage>
</organism>
<dbReference type="PRINTS" id="PR00996">
    <property type="entry name" value="CHERMTFRASE"/>
</dbReference>
<dbReference type="PANTHER" id="PTHR24422">
    <property type="entry name" value="CHEMOTAXIS PROTEIN METHYLTRANSFERASE"/>
    <property type="match status" value="1"/>
</dbReference>
<dbReference type="GO" id="GO:0008983">
    <property type="term" value="F:protein-glutamate O-methyltransferase activity"/>
    <property type="evidence" value="ECO:0007669"/>
    <property type="project" value="UniProtKB-EC"/>
</dbReference>
<dbReference type="Pfam" id="PF03705">
    <property type="entry name" value="CheR_N"/>
    <property type="match status" value="1"/>
</dbReference>
<dbReference type="GO" id="GO:0032259">
    <property type="term" value="P:methylation"/>
    <property type="evidence" value="ECO:0007669"/>
    <property type="project" value="UniProtKB-KW"/>
</dbReference>
<dbReference type="Pfam" id="PF01739">
    <property type="entry name" value="CheR"/>
    <property type="match status" value="1"/>
</dbReference>
<dbReference type="Gene3D" id="1.10.155.10">
    <property type="entry name" value="Chemotaxis receptor methyltransferase CheR, N-terminal domain"/>
    <property type="match status" value="1"/>
</dbReference>
<proteinExistence type="predicted"/>
<accession>A0ABT9VKM6</accession>
<evidence type="ECO:0000313" key="7">
    <source>
        <dbReference type="EMBL" id="MDQ0161533.1"/>
    </source>
</evidence>
<evidence type="ECO:0000259" key="6">
    <source>
        <dbReference type="PROSITE" id="PS50123"/>
    </source>
</evidence>
<comment type="catalytic activity">
    <reaction evidence="1">
        <text>L-glutamyl-[protein] + S-adenosyl-L-methionine = [protein]-L-glutamate 5-O-methyl ester + S-adenosyl-L-homocysteine</text>
        <dbReference type="Rhea" id="RHEA:24452"/>
        <dbReference type="Rhea" id="RHEA-COMP:10208"/>
        <dbReference type="Rhea" id="RHEA-COMP:10311"/>
        <dbReference type="ChEBI" id="CHEBI:29973"/>
        <dbReference type="ChEBI" id="CHEBI:57856"/>
        <dbReference type="ChEBI" id="CHEBI:59789"/>
        <dbReference type="ChEBI" id="CHEBI:82795"/>
        <dbReference type="EC" id="2.1.1.80"/>
    </reaction>
</comment>